<feature type="compositionally biased region" description="Polar residues" evidence="1">
    <location>
        <begin position="383"/>
        <end position="397"/>
    </location>
</feature>
<feature type="transmembrane region" description="Helical" evidence="2">
    <location>
        <begin position="692"/>
        <end position="713"/>
    </location>
</feature>
<evidence type="ECO:0000256" key="1">
    <source>
        <dbReference type="SAM" id="MobiDB-lite"/>
    </source>
</evidence>
<dbReference type="EMBL" id="BKCJ010001641">
    <property type="protein sequence ID" value="GEU42965.1"/>
    <property type="molecule type" value="Genomic_DNA"/>
</dbReference>
<feature type="region of interest" description="Disordered" evidence="1">
    <location>
        <begin position="547"/>
        <end position="579"/>
    </location>
</feature>
<keyword evidence="2" id="KW-1133">Transmembrane helix</keyword>
<sequence length="846" mass="94075">MPKSIHLDHHDTAHYIPMYHRTRGFTVHEREVYKSLISRLIHKGRVINSTFLDDQPNLRSTFAAIGFDCLLNIDEKICPIFVLQFYKIVPFLKFLVKEFVCTPPNSPSYPFKMGSLVKTKQKGKILELKRRYLKNIIFCYYTPYPAMKIRCINARSAQEMRNDQFPIRRITLQPYAVCIASPNSLHEIEDPNIMMEEYIQLVADKAQGPIVYNDAPASTQNVSFERTVSMYNAIKSDIDFHITFSDSEDEDYTFIYNEDSSSYKLIHVNDLRPKPVNNYVEINTESWSENIDVKPMDSVIFVSKDTIPIEFNKNIKTNHDTPGKSFAIKDFVFKIKFMVMAISIILVSSEESVGTSTRRVILFGTIPTTIPDTTLSMAPPSTHIDTTSRPIVSSTIPPSADYTPASSDYSPASDTESDPFEDPSSDHIPPLPAISPFLSSIDDSLKIDIPDTPPSPTYGTPFTETTLSTQRSPVASGSCRRRVMVLAPGQPIPYGRPYRYHLNGPVHMMTVRKRVGPLPTHRLDMRHLVDYSSTDYFALDDSLRDSSLSSSLETSSNSPSDDLSDSSSDHSLPTPSSGMRPSHHLCLLVPSIPHLSAAIIDRPSHDSSSTSPSRKRSRSPAASVPLSLPIPKALYYMDVDVKRSDGIDIDLEIQADIDECIAYADALRDKGIDARCNTLKNVCDGDIKNPSFLGFSLVLYTISSVPVIFWLYIGRLNVVVMRYGACIDRAAVMLLVVVGLYVSIQRCSQFDDYIGSCLGGVTMVVMDDGSGGCVASGDGYVGVDVVDRVDQSGVGRIGLVVGSQEFGRKRWPENKVQQMGGARGRDYAIGGGILHTVVSSRMNQIH</sequence>
<feature type="compositionally biased region" description="Polar residues" evidence="1">
    <location>
        <begin position="404"/>
        <end position="414"/>
    </location>
</feature>
<gene>
    <name evidence="3" type="ORF">Tci_014943</name>
</gene>
<reference evidence="3" key="1">
    <citation type="journal article" date="2019" name="Sci. Rep.">
        <title>Draft genome of Tanacetum cinerariifolium, the natural source of mosquito coil.</title>
        <authorList>
            <person name="Yamashiro T."/>
            <person name="Shiraishi A."/>
            <person name="Satake H."/>
            <person name="Nakayama K."/>
        </authorList>
    </citation>
    <scope>NUCLEOTIDE SEQUENCE</scope>
</reference>
<name>A0A6L2K4G3_TANCI</name>
<keyword evidence="2" id="KW-0812">Transmembrane</keyword>
<feature type="region of interest" description="Disordered" evidence="1">
    <location>
        <begin position="373"/>
        <end position="432"/>
    </location>
</feature>
<feature type="region of interest" description="Disordered" evidence="1">
    <location>
        <begin position="602"/>
        <end position="624"/>
    </location>
</feature>
<keyword evidence="2" id="KW-0472">Membrane</keyword>
<feature type="region of interest" description="Disordered" evidence="1">
    <location>
        <begin position="445"/>
        <end position="475"/>
    </location>
</feature>
<evidence type="ECO:0000256" key="2">
    <source>
        <dbReference type="SAM" id="Phobius"/>
    </source>
</evidence>
<feature type="compositionally biased region" description="Low complexity" evidence="1">
    <location>
        <begin position="547"/>
        <end position="577"/>
    </location>
</feature>
<dbReference type="AlphaFoldDB" id="A0A6L2K4G3"/>
<organism evidence="3">
    <name type="scientific">Tanacetum cinerariifolium</name>
    <name type="common">Dalmatian daisy</name>
    <name type="synonym">Chrysanthemum cinerariifolium</name>
    <dbReference type="NCBI Taxonomy" id="118510"/>
    <lineage>
        <taxon>Eukaryota</taxon>
        <taxon>Viridiplantae</taxon>
        <taxon>Streptophyta</taxon>
        <taxon>Embryophyta</taxon>
        <taxon>Tracheophyta</taxon>
        <taxon>Spermatophyta</taxon>
        <taxon>Magnoliopsida</taxon>
        <taxon>eudicotyledons</taxon>
        <taxon>Gunneridae</taxon>
        <taxon>Pentapetalae</taxon>
        <taxon>asterids</taxon>
        <taxon>campanulids</taxon>
        <taxon>Asterales</taxon>
        <taxon>Asteraceae</taxon>
        <taxon>Asteroideae</taxon>
        <taxon>Anthemideae</taxon>
        <taxon>Anthemidinae</taxon>
        <taxon>Tanacetum</taxon>
    </lineage>
</organism>
<protein>
    <submittedName>
        <fullName evidence="3">Uncharacterized protein</fullName>
    </submittedName>
</protein>
<comment type="caution">
    <text evidence="3">The sequence shown here is derived from an EMBL/GenBank/DDBJ whole genome shotgun (WGS) entry which is preliminary data.</text>
</comment>
<evidence type="ECO:0000313" key="3">
    <source>
        <dbReference type="EMBL" id="GEU42965.1"/>
    </source>
</evidence>
<proteinExistence type="predicted"/>
<accession>A0A6L2K4G3</accession>
<feature type="compositionally biased region" description="Polar residues" evidence="1">
    <location>
        <begin position="457"/>
        <end position="475"/>
    </location>
</feature>